<organism evidence="1 2">
    <name type="scientific">Laodelphax striatellus</name>
    <name type="common">Small brown planthopper</name>
    <name type="synonym">Delphax striatella</name>
    <dbReference type="NCBI Taxonomy" id="195883"/>
    <lineage>
        <taxon>Eukaryota</taxon>
        <taxon>Metazoa</taxon>
        <taxon>Ecdysozoa</taxon>
        <taxon>Arthropoda</taxon>
        <taxon>Hexapoda</taxon>
        <taxon>Insecta</taxon>
        <taxon>Pterygota</taxon>
        <taxon>Neoptera</taxon>
        <taxon>Paraneoptera</taxon>
        <taxon>Hemiptera</taxon>
        <taxon>Auchenorrhyncha</taxon>
        <taxon>Fulgoroidea</taxon>
        <taxon>Delphacidae</taxon>
        <taxon>Criomorphinae</taxon>
        <taxon>Laodelphax</taxon>
    </lineage>
</organism>
<accession>A0A482WVI6</accession>
<dbReference type="Proteomes" id="UP000291343">
    <property type="component" value="Unassembled WGS sequence"/>
</dbReference>
<proteinExistence type="predicted"/>
<sequence length="95" mass="10754">MNLVSSLSFAQVKPAPLPKPHQFRKYCKEHLKKRFPKKCELDECDMCCCPPVKCKDKLGKKSLLGCKSSSNVEILAVMAVTGTLDMDLDHRVLFR</sequence>
<name>A0A482WVI6_LAOST</name>
<reference evidence="1 2" key="1">
    <citation type="journal article" date="2017" name="Gigascience">
        <title>Genome sequence of the small brown planthopper, Laodelphax striatellus.</title>
        <authorList>
            <person name="Zhu J."/>
            <person name="Jiang F."/>
            <person name="Wang X."/>
            <person name="Yang P."/>
            <person name="Bao Y."/>
            <person name="Zhao W."/>
            <person name="Wang W."/>
            <person name="Lu H."/>
            <person name="Wang Q."/>
            <person name="Cui N."/>
            <person name="Li J."/>
            <person name="Chen X."/>
            <person name="Luo L."/>
            <person name="Yu J."/>
            <person name="Kang L."/>
            <person name="Cui F."/>
        </authorList>
    </citation>
    <scope>NUCLEOTIDE SEQUENCE [LARGE SCALE GENOMIC DNA]</scope>
    <source>
        <strain evidence="1">Lst14</strain>
    </source>
</reference>
<dbReference type="InParanoid" id="A0A482WVI6"/>
<comment type="caution">
    <text evidence="1">The sequence shown here is derived from an EMBL/GenBank/DDBJ whole genome shotgun (WGS) entry which is preliminary data.</text>
</comment>
<protein>
    <submittedName>
        <fullName evidence="1">Uncharacterized protein</fullName>
    </submittedName>
</protein>
<evidence type="ECO:0000313" key="1">
    <source>
        <dbReference type="EMBL" id="RZF37639.1"/>
    </source>
</evidence>
<dbReference type="OrthoDB" id="10532606at2759"/>
<dbReference type="AlphaFoldDB" id="A0A482WVI6"/>
<gene>
    <name evidence="1" type="ORF">LSTR_LSTR009720</name>
</gene>
<evidence type="ECO:0000313" key="2">
    <source>
        <dbReference type="Proteomes" id="UP000291343"/>
    </source>
</evidence>
<keyword evidence="2" id="KW-1185">Reference proteome</keyword>
<dbReference type="EMBL" id="QKKF02023541">
    <property type="protein sequence ID" value="RZF37639.1"/>
    <property type="molecule type" value="Genomic_DNA"/>
</dbReference>